<evidence type="ECO:0000313" key="11">
    <source>
        <dbReference type="Proteomes" id="UP000827549"/>
    </source>
</evidence>
<evidence type="ECO:0000256" key="6">
    <source>
        <dbReference type="ARBA" id="ARBA00023242"/>
    </source>
</evidence>
<evidence type="ECO:0000256" key="8">
    <source>
        <dbReference type="RuleBase" id="RU364140"/>
    </source>
</evidence>
<dbReference type="PANTHER" id="PTHR13114:SF7">
    <property type="entry name" value="MEDIATOR OF RNA POLYMERASE II TRANSCRIPTION SUBUNIT 17"/>
    <property type="match status" value="1"/>
</dbReference>
<evidence type="ECO:0000256" key="3">
    <source>
        <dbReference type="ARBA" id="ARBA00019610"/>
    </source>
</evidence>
<comment type="similarity">
    <text evidence="2 8">Belongs to the Mediator complex subunit 17 family.</text>
</comment>
<dbReference type="Proteomes" id="UP000827549">
    <property type="component" value="Chromosome 2"/>
</dbReference>
<dbReference type="GO" id="GO:0003712">
    <property type="term" value="F:transcription coregulator activity"/>
    <property type="evidence" value="ECO:0007669"/>
    <property type="project" value="InterPro"/>
</dbReference>
<feature type="compositionally biased region" description="Pro residues" evidence="9">
    <location>
        <begin position="151"/>
        <end position="162"/>
    </location>
</feature>
<dbReference type="GO" id="GO:0006357">
    <property type="term" value="P:regulation of transcription by RNA polymerase II"/>
    <property type="evidence" value="ECO:0007669"/>
    <property type="project" value="InterPro"/>
</dbReference>
<dbReference type="InterPro" id="IPR019313">
    <property type="entry name" value="Mediator_Med17"/>
</dbReference>
<evidence type="ECO:0000256" key="9">
    <source>
        <dbReference type="SAM" id="MobiDB-lite"/>
    </source>
</evidence>
<dbReference type="EMBL" id="CP086715">
    <property type="protein sequence ID" value="WOO79661.1"/>
    <property type="molecule type" value="Genomic_DNA"/>
</dbReference>
<organism evidence="10 11">
    <name type="scientific">Vanrija pseudolonga</name>
    <dbReference type="NCBI Taxonomy" id="143232"/>
    <lineage>
        <taxon>Eukaryota</taxon>
        <taxon>Fungi</taxon>
        <taxon>Dikarya</taxon>
        <taxon>Basidiomycota</taxon>
        <taxon>Agaricomycotina</taxon>
        <taxon>Tremellomycetes</taxon>
        <taxon>Trichosporonales</taxon>
        <taxon>Trichosporonaceae</taxon>
        <taxon>Vanrija</taxon>
    </lineage>
</organism>
<feature type="region of interest" description="Disordered" evidence="9">
    <location>
        <begin position="450"/>
        <end position="473"/>
    </location>
</feature>
<dbReference type="PANTHER" id="PTHR13114">
    <property type="entry name" value="MEDIATOR OF RNA POLYMERASE II TRANSCRIPTION SUBUNIT 17"/>
    <property type="match status" value="1"/>
</dbReference>
<comment type="function">
    <text evidence="8">Component of the Mediator complex, a coactivator involved in the regulated transcription of nearly all RNA polymerase II-dependent genes. Mediator functions as a bridge to convey information from gene-specific regulatory proteins to the basal RNA polymerase II transcription machinery. Mediator is recruited to promoters by direct interactions with regulatory proteins and serves as a scaffold for the assembly of a functional preinitiation complex with RNA polymerase II and the general transcription factors.</text>
</comment>
<evidence type="ECO:0000256" key="2">
    <source>
        <dbReference type="ARBA" id="ARBA00005635"/>
    </source>
</evidence>
<feature type="compositionally biased region" description="Low complexity" evidence="9">
    <location>
        <begin position="458"/>
        <end position="473"/>
    </location>
</feature>
<accession>A0AAF1BGE9</accession>
<evidence type="ECO:0000256" key="5">
    <source>
        <dbReference type="ARBA" id="ARBA00023163"/>
    </source>
</evidence>
<evidence type="ECO:0000313" key="10">
    <source>
        <dbReference type="EMBL" id="WOO79661.1"/>
    </source>
</evidence>
<proteinExistence type="inferred from homology"/>
<sequence>MEPNGDTAGAASPFADVRLAVDAYTLDSAAGKRRLRQIEHDGTLTYDEVKPPRTKRTEHLERIWNEYPSGLLDLTVDGLRAADPSTTYGEEEAEKEDGAEVVAREGGKLMSVEDMEALRTEVFSNLNDARNELWFILELAKTLAASADIPSNPPPEPIPAAPTPKKAKGKGLSLVPSVASSVPPPATSAEGEPPVLPAGTYTATPSAAPVRSAAARAHALELALAAKQRALDDCGALIDAAVDELRVMADASARFTSDVVRLKSGADGGQWAVVPRPNFGGRATADEMAKDVVVPYALDEAQPALRARSLAAFDLDPRKVDSLSFGARSYLRLRVLVRSPANGPQTTSRPYAATAEDTTDVCAAIQAAQTETVDEDLFNEIRNEVSRLDGATIEPQNISLRVGKEELTFQLYDTRETPAPLPESPMCDILLGAARMGLMHTYRRRKQRLIDPLPVAPPSSSSASTSGSSSNSPPSSILLPIVHVLQYNAVCRAVRPALDAFHNTLSAAGLTSTLVERSSSTDSADGVLGLLSAKAKVDVLGTVFTLEVVGCQGVTVNITAPAQIHLATPRATFALRDVEHLGRIVSDTMVAQLQEFAFASMRDTATAATGDEDSRVWYDELDGSVVAGALGPLSISFSSAALRAWVDAEDAPAPYDSAEAAQPFTEWLADLARAIPHEAAE</sequence>
<keyword evidence="5 8" id="KW-0804">Transcription</keyword>
<comment type="subcellular location">
    <subcellularLocation>
        <location evidence="1 8">Nucleus</location>
    </subcellularLocation>
</comment>
<evidence type="ECO:0000256" key="7">
    <source>
        <dbReference type="ARBA" id="ARBA00032014"/>
    </source>
</evidence>
<feature type="region of interest" description="Disordered" evidence="9">
    <location>
        <begin position="148"/>
        <end position="202"/>
    </location>
</feature>
<keyword evidence="11" id="KW-1185">Reference proteome</keyword>
<evidence type="ECO:0000256" key="4">
    <source>
        <dbReference type="ARBA" id="ARBA00023015"/>
    </source>
</evidence>
<comment type="subunit">
    <text evidence="8">Component of the Mediator complex.</text>
</comment>
<keyword evidence="6 8" id="KW-0539">Nucleus</keyword>
<dbReference type="AlphaFoldDB" id="A0AAF1BGE9"/>
<protein>
    <recommendedName>
        <fullName evidence="3 8">Mediator of RNA polymerase II transcription subunit 17</fullName>
    </recommendedName>
    <alternativeName>
        <fullName evidence="7 8">Mediator complex subunit 17</fullName>
    </alternativeName>
</protein>
<name>A0AAF1BGE9_9TREE</name>
<dbReference type="GO" id="GO:0016592">
    <property type="term" value="C:mediator complex"/>
    <property type="evidence" value="ECO:0007669"/>
    <property type="project" value="InterPro"/>
</dbReference>
<keyword evidence="4 8" id="KW-0805">Transcription regulation</keyword>
<gene>
    <name evidence="8" type="primary">MED17</name>
    <name evidence="10" type="ORF">LOC62_02G003184</name>
</gene>
<dbReference type="Pfam" id="PF10156">
    <property type="entry name" value="Med17"/>
    <property type="match status" value="1"/>
</dbReference>
<dbReference type="GO" id="GO:0070847">
    <property type="term" value="C:core mediator complex"/>
    <property type="evidence" value="ECO:0007669"/>
    <property type="project" value="TreeGrafter"/>
</dbReference>
<reference evidence="10" key="1">
    <citation type="submission" date="2023-10" db="EMBL/GenBank/DDBJ databases">
        <authorList>
            <person name="Noh H."/>
        </authorList>
    </citation>
    <scope>NUCLEOTIDE SEQUENCE</scope>
    <source>
        <strain evidence="10">DUCC4014</strain>
    </source>
</reference>
<keyword evidence="8" id="KW-0010">Activator</keyword>
<evidence type="ECO:0000256" key="1">
    <source>
        <dbReference type="ARBA" id="ARBA00004123"/>
    </source>
</evidence>